<dbReference type="GO" id="GO:0006260">
    <property type="term" value="P:DNA replication"/>
    <property type="evidence" value="ECO:0007669"/>
    <property type="project" value="InterPro"/>
</dbReference>
<dbReference type="CDD" id="cd01675">
    <property type="entry name" value="RNR_III"/>
    <property type="match status" value="1"/>
</dbReference>
<dbReference type="NCBIfam" id="TIGR02487">
    <property type="entry name" value="NrdD"/>
    <property type="match status" value="1"/>
</dbReference>
<dbReference type="GO" id="GO:0009265">
    <property type="term" value="P:2'-deoxyribonucleotide biosynthetic process"/>
    <property type="evidence" value="ECO:0007669"/>
    <property type="project" value="TreeGrafter"/>
</dbReference>
<dbReference type="GO" id="GO:0004748">
    <property type="term" value="F:ribonucleoside-diphosphate reductase activity, thioredoxin disulfide as acceptor"/>
    <property type="evidence" value="ECO:0007669"/>
    <property type="project" value="TreeGrafter"/>
</dbReference>
<evidence type="ECO:0000256" key="1">
    <source>
        <dbReference type="ARBA" id="ARBA00022741"/>
    </source>
</evidence>
<dbReference type="AlphaFoldDB" id="A0A4Q7PG68"/>
<dbReference type="InterPro" id="IPR005144">
    <property type="entry name" value="ATP-cone_dom"/>
</dbReference>
<protein>
    <submittedName>
        <fullName evidence="5">Ribonucleoside-triphosphate reductase class III catalytic subunit</fullName>
    </submittedName>
</protein>
<dbReference type="PANTHER" id="PTHR21075:SF0">
    <property type="entry name" value="ANAEROBIC RIBONUCLEOSIDE-TRIPHOSPHATE REDUCTASE"/>
    <property type="match status" value="1"/>
</dbReference>
<dbReference type="InterPro" id="IPR012833">
    <property type="entry name" value="NrdD"/>
</dbReference>
<feature type="domain" description="ATP-cone" evidence="4">
    <location>
        <begin position="31"/>
        <end position="117"/>
    </location>
</feature>
<evidence type="ECO:0000259" key="4">
    <source>
        <dbReference type="PROSITE" id="PS51161"/>
    </source>
</evidence>
<dbReference type="PANTHER" id="PTHR21075">
    <property type="entry name" value="ANAEROBIC RIBONUCLEOSIDE-TRIPHOSPHATE REDUCTASE"/>
    <property type="match status" value="1"/>
</dbReference>
<evidence type="ECO:0000313" key="6">
    <source>
        <dbReference type="Proteomes" id="UP000292209"/>
    </source>
</evidence>
<gene>
    <name evidence="5" type="ORF">BC751_3520</name>
</gene>
<dbReference type="Pfam" id="PF13597">
    <property type="entry name" value="NRDD"/>
    <property type="match status" value="1"/>
</dbReference>
<keyword evidence="6" id="KW-1185">Reference proteome</keyword>
<dbReference type="NCBIfam" id="NF006126">
    <property type="entry name" value="PRK08270.1"/>
    <property type="match status" value="1"/>
</dbReference>
<dbReference type="GO" id="GO:0005524">
    <property type="term" value="F:ATP binding"/>
    <property type="evidence" value="ECO:0007669"/>
    <property type="project" value="UniProtKB-UniRule"/>
</dbReference>
<dbReference type="Gene3D" id="3.20.70.20">
    <property type="match status" value="1"/>
</dbReference>
<evidence type="ECO:0000313" key="5">
    <source>
        <dbReference type="EMBL" id="RZS97892.1"/>
    </source>
</evidence>
<keyword evidence="1 3" id="KW-0547">Nucleotide-binding</keyword>
<comment type="caution">
    <text evidence="5">The sequence shown here is derived from an EMBL/GenBank/DDBJ whole genome shotgun (WGS) entry which is preliminary data.</text>
</comment>
<proteinExistence type="predicted"/>
<reference evidence="5 6" key="1">
    <citation type="submission" date="2019-02" db="EMBL/GenBank/DDBJ databases">
        <title>Genomic Encyclopedia of Archaeal and Bacterial Type Strains, Phase II (KMG-II): from individual species to whole genera.</title>
        <authorList>
            <person name="Goeker M."/>
        </authorList>
    </citation>
    <scope>NUCLEOTIDE SEQUENCE [LARGE SCALE GENOMIC DNA]</scope>
    <source>
        <strain evidence="5 6">DSM 21411</strain>
    </source>
</reference>
<evidence type="ECO:0000256" key="3">
    <source>
        <dbReference type="PROSITE-ProRule" id="PRU00492"/>
    </source>
</evidence>
<evidence type="ECO:0000256" key="2">
    <source>
        <dbReference type="ARBA" id="ARBA00022840"/>
    </source>
</evidence>
<dbReference type="Proteomes" id="UP000292209">
    <property type="component" value="Unassembled WGS sequence"/>
</dbReference>
<name>A0A4Q7PG68_9BACT</name>
<organism evidence="5 6">
    <name type="scientific">Cecembia calidifontis</name>
    <dbReference type="NCBI Taxonomy" id="1187080"/>
    <lineage>
        <taxon>Bacteria</taxon>
        <taxon>Pseudomonadati</taxon>
        <taxon>Bacteroidota</taxon>
        <taxon>Cytophagia</taxon>
        <taxon>Cytophagales</taxon>
        <taxon>Cyclobacteriaceae</taxon>
        <taxon>Cecembia</taxon>
    </lineage>
</organism>
<dbReference type="PROSITE" id="PS51161">
    <property type="entry name" value="ATP_CONE"/>
    <property type="match status" value="1"/>
</dbReference>
<dbReference type="GO" id="GO:0008998">
    <property type="term" value="F:ribonucleoside-triphosphate reductase (thioredoxin) activity"/>
    <property type="evidence" value="ECO:0007669"/>
    <property type="project" value="InterPro"/>
</dbReference>
<sequence>MTKALYQPYSNPYLVHVFIHFHRANHKNMDQFVIKRNGEYAPFEAFKIEDALKKGFQSVHKPYDPVVFQQILKKLDQQTTWAVEDIQDIIEKQLFESGYFNVMRSFMLYRHTRKMQREHVAGLNEDTTYVDSTQTIEEYIMETDWRINANANTSYSNAGLVNNVVGKIIANYWLDKIYNKEEGYAHRNGDIHIHDLDCLTGYCAGWSLRVLLNEGFNGVRGRVESRPPSHFREALGQMANFLGILQSEWAGAQAFSSFDTYLAPYVFKDNLSQKDVEKAIRSFVYNLNVPARWGQSPFTNITLDWVVPEDLKDQIPTKNDLHLFKGLEDPGFLIRVIGRGVNHVEELTYKHFQKEMNMINKAYYTIMTEGDASGQPFTFPIPTVNITEDFDWYGENTDLLFENTAKIGSSYFQNFIGSQYMYDENGNKIENPEAYKPNAVRSMCCRLQLDLRELLKRGNGLFGSAEMTGSIGVVTINMARLGYIYRGNKQGLYDRLDTLMAIAKSTLEKKRNFIQEMYDRGLYPYTKRYLPNFRNHFSTIGVNGMNEMILNFTFENEDITGDFGQQFATEILEYIRNRMKEFQEETGNLYNLEATPAEGTTYRFAKEDRKRFVDIIQAGTGENIYYTNSSQIPVDFTDDPFEALMLQDELQCKYTGGTVLHLYMREKLSTPEACRNLVKKVLSNFKLPYITVTPVFSICPVHGYLNGEHEYCPKCDEILLDQINHKTS</sequence>
<accession>A0A4Q7PG68</accession>
<dbReference type="GO" id="GO:0031250">
    <property type="term" value="C:anaerobic ribonucleoside-triphosphate reductase complex"/>
    <property type="evidence" value="ECO:0007669"/>
    <property type="project" value="TreeGrafter"/>
</dbReference>
<keyword evidence="2 3" id="KW-0067">ATP-binding</keyword>
<dbReference type="EMBL" id="SGXG01000001">
    <property type="protein sequence ID" value="RZS97892.1"/>
    <property type="molecule type" value="Genomic_DNA"/>
</dbReference>
<dbReference type="Pfam" id="PF03477">
    <property type="entry name" value="ATP-cone"/>
    <property type="match status" value="1"/>
</dbReference>
<dbReference type="SUPFAM" id="SSF51998">
    <property type="entry name" value="PFL-like glycyl radical enzymes"/>
    <property type="match status" value="1"/>
</dbReference>